<dbReference type="InterPro" id="IPR013106">
    <property type="entry name" value="Ig_V-set"/>
</dbReference>
<evidence type="ECO:0000313" key="8">
    <source>
        <dbReference type="Proteomes" id="UP000503349"/>
    </source>
</evidence>
<feature type="domain" description="Ig-like" evidence="6">
    <location>
        <begin position="612"/>
        <end position="690"/>
    </location>
</feature>
<reference evidence="8" key="2">
    <citation type="submission" date="2019-02" db="EMBL/GenBank/DDBJ databases">
        <title>Opniocepnalus argus Var Kimnra genome.</title>
        <authorList>
            <person name="Zhou C."/>
            <person name="Xiao S."/>
        </authorList>
    </citation>
    <scope>NUCLEOTIDE SEQUENCE [LARGE SCALE GENOMIC DNA]</scope>
</reference>
<proteinExistence type="predicted"/>
<feature type="signal peptide" evidence="5">
    <location>
        <begin position="1"/>
        <end position="20"/>
    </location>
</feature>
<feature type="domain" description="Ig-like" evidence="6">
    <location>
        <begin position="798"/>
        <end position="915"/>
    </location>
</feature>
<dbReference type="InterPro" id="IPR050671">
    <property type="entry name" value="CD300_family_receptors"/>
</dbReference>
<accession>A0A6G1PAY2</accession>
<dbReference type="GO" id="GO:0004888">
    <property type="term" value="F:transmembrane signaling receptor activity"/>
    <property type="evidence" value="ECO:0007669"/>
    <property type="project" value="TreeGrafter"/>
</dbReference>
<dbReference type="SUPFAM" id="SSF48726">
    <property type="entry name" value="Immunoglobulin"/>
    <property type="match status" value="6"/>
</dbReference>
<protein>
    <submittedName>
        <fullName evidence="7">Meteorin-like protein</fullName>
    </submittedName>
</protein>
<evidence type="ECO:0000256" key="2">
    <source>
        <dbReference type="ARBA" id="ARBA00022692"/>
    </source>
</evidence>
<evidence type="ECO:0000313" key="7">
    <source>
        <dbReference type="EMBL" id="KAF3687363.1"/>
    </source>
</evidence>
<evidence type="ECO:0000259" key="6">
    <source>
        <dbReference type="PROSITE" id="PS50835"/>
    </source>
</evidence>
<evidence type="ECO:0000256" key="4">
    <source>
        <dbReference type="SAM" id="MobiDB-lite"/>
    </source>
</evidence>
<feature type="domain" description="Ig-like" evidence="6">
    <location>
        <begin position="691"/>
        <end position="797"/>
    </location>
</feature>
<dbReference type="SMART" id="SM00406">
    <property type="entry name" value="IGv"/>
    <property type="match status" value="5"/>
</dbReference>
<dbReference type="SMART" id="SM00409">
    <property type="entry name" value="IG"/>
    <property type="match status" value="6"/>
</dbReference>
<evidence type="ECO:0000256" key="3">
    <source>
        <dbReference type="ARBA" id="ARBA00023136"/>
    </source>
</evidence>
<dbReference type="PANTHER" id="PTHR11860:SF87">
    <property type="entry name" value="CMRF35-LIKE MOLECULE 8"/>
    <property type="match status" value="1"/>
</dbReference>
<feature type="chain" id="PRO_5026127422" evidence="5">
    <location>
        <begin position="21"/>
        <end position="1105"/>
    </location>
</feature>
<feature type="domain" description="Ig-like" evidence="6">
    <location>
        <begin position="505"/>
        <end position="594"/>
    </location>
</feature>
<gene>
    <name evidence="7" type="ORF">EXN66_Car003035</name>
</gene>
<dbReference type="EMBL" id="CM015714">
    <property type="protein sequence ID" value="KAF3687363.1"/>
    <property type="molecule type" value="Genomic_DNA"/>
</dbReference>
<reference evidence="7 8" key="1">
    <citation type="submission" date="2019-02" db="EMBL/GenBank/DDBJ databases">
        <title>Opniocepnalus argus genome.</title>
        <authorList>
            <person name="Zhou C."/>
            <person name="Xiao S."/>
        </authorList>
    </citation>
    <scope>NUCLEOTIDE SEQUENCE [LARGE SCALE GENOMIC DNA]</scope>
    <source>
        <strain evidence="7">OARG1902GOOAL</strain>
        <tissue evidence="7">Muscle</tissue>
    </source>
</reference>
<dbReference type="InterPro" id="IPR007110">
    <property type="entry name" value="Ig-like_dom"/>
</dbReference>
<comment type="subcellular location">
    <subcellularLocation>
        <location evidence="1">Membrane</location>
    </subcellularLocation>
</comment>
<name>A0A6G1PAY2_CHAAH</name>
<sequence length="1105" mass="123203">MLRPWAAHWITAVLLCRAVAQYSSDQCSWRGSGLSHESHRRDVEQVYLRCSQGSLEWLYPTGAIIVNLRSNTQPSSGHMADLHVCIKPHTYSKGSHVYLERAGHLKLLLAEQDQAQVRVRCFRLAEGVLFVEAVPQTDISRRITAFQYELVPSGGPGAHMYPYLQVGLVRLVKTSRPIKRSRWGQTRGSPNRLSAVNQKQIAPLKQGILGSPPVLVKWSVTCKPCSDEEVLMAVCTSDFVGRGMFQGVVSGTNDHSSALVTLSRLFHQKGRVFSWGGGRGRRWSGRVVVPAQCGVHPGGDEYLLTGSVYFGEAWLGCAPRYKDFVRLKIKNGWNAPHPHPSSHKHTYTHTAVLHHFDHYPEINITNAITTGEGEKYARAPYSSIALSCLTSAEELIHVFGYEKKEAKVPCSYGTGYESYNKYLCRNDCNDEDVLVTTPEMNSKYSISDDKLNRVFTTTISHLSYADAGKYWCGVSRTGKDIYTEVKLEVVRDSCCDSSTTVQSYEGGSVSISCPYDSRYQSNLKYICRGNQPSTCRQQAAVTSDNKRNRQFSLTDHRSTSFTVTITSVTQKDSGLYLCGVQRNTGLDVFSAVVLEVKENRCCDSSTTVQSYEGGSVTISCLYESEYQKNLKYICRGNQPSTCLQQAAVTSNNKRNRQFSLTDDRSRSFTVTITSVTQKDSGSYLCGVQRNPGLDVFSAVVLEVKENRCCNNSTKVQSYEGGSVSVSCPYESQYQSNLKYICRGNQPSTCWQQAAVTSNNKRNRQFSLTDDRSRSFTVTITSVTQKDSGSYLCGVQRNPGLDVFSAVVLEVKENRCCNNSTKVQSYEGGSVSISCPYESQYQSNLKYICRGNQPSTCWQQAAVTSNNRQNGHFNLTDDKSRSFTVTITSVTQKDSGSYLCGVQRSTGLDVFSAVVLEVKEWCCVKSNQLSGTVGRPLTMQCPYPPQHETNRKFLCKGDSHRNCKDMVMSSSSSNQTEHRFTLQDDISSRSFSVTIKELKAEDAGTYWCVSDSQRGAGNYNKIQLSVGNAVELPRTTTKAADAEEVMGEADIYVNHDIAMSSKQRTSKQETETCPQYDDAEDDNDYQNFNISEDIYCNEFHSTGYRR</sequence>
<dbReference type="Proteomes" id="UP000503349">
    <property type="component" value="Chromosome 3"/>
</dbReference>
<keyword evidence="8" id="KW-1185">Reference proteome</keyword>
<keyword evidence="3" id="KW-0472">Membrane</keyword>
<dbReference type="InterPro" id="IPR003599">
    <property type="entry name" value="Ig_sub"/>
</dbReference>
<dbReference type="GO" id="GO:0005886">
    <property type="term" value="C:plasma membrane"/>
    <property type="evidence" value="ECO:0007669"/>
    <property type="project" value="TreeGrafter"/>
</dbReference>
<dbReference type="PROSITE" id="PS50835">
    <property type="entry name" value="IG_LIKE"/>
    <property type="match status" value="4"/>
</dbReference>
<dbReference type="Gene3D" id="2.60.40.10">
    <property type="entry name" value="Immunoglobulins"/>
    <property type="match status" value="6"/>
</dbReference>
<keyword evidence="5" id="KW-0732">Signal</keyword>
<dbReference type="PANTHER" id="PTHR11860">
    <property type="entry name" value="POLYMERIC-IMMUNOGLOBULIN RECEPTOR"/>
    <property type="match status" value="1"/>
</dbReference>
<evidence type="ECO:0000256" key="1">
    <source>
        <dbReference type="ARBA" id="ARBA00004370"/>
    </source>
</evidence>
<feature type="region of interest" description="Disordered" evidence="4">
    <location>
        <begin position="1059"/>
        <end position="1083"/>
    </location>
</feature>
<dbReference type="Pfam" id="PF07686">
    <property type="entry name" value="V-set"/>
    <property type="match status" value="5"/>
</dbReference>
<dbReference type="CDD" id="cd05716">
    <property type="entry name" value="IgV_pIgR_like"/>
    <property type="match status" value="1"/>
</dbReference>
<organism evidence="7 8">
    <name type="scientific">Channa argus</name>
    <name type="common">Northern snakehead</name>
    <name type="synonym">Ophicephalus argus</name>
    <dbReference type="NCBI Taxonomy" id="215402"/>
    <lineage>
        <taxon>Eukaryota</taxon>
        <taxon>Metazoa</taxon>
        <taxon>Chordata</taxon>
        <taxon>Craniata</taxon>
        <taxon>Vertebrata</taxon>
        <taxon>Euteleostomi</taxon>
        <taxon>Actinopterygii</taxon>
        <taxon>Neopterygii</taxon>
        <taxon>Teleostei</taxon>
        <taxon>Neoteleostei</taxon>
        <taxon>Acanthomorphata</taxon>
        <taxon>Anabantaria</taxon>
        <taxon>Anabantiformes</taxon>
        <taxon>Channoidei</taxon>
        <taxon>Channidae</taxon>
        <taxon>Channa</taxon>
    </lineage>
</organism>
<evidence type="ECO:0000256" key="5">
    <source>
        <dbReference type="SAM" id="SignalP"/>
    </source>
</evidence>
<dbReference type="InterPro" id="IPR013783">
    <property type="entry name" value="Ig-like_fold"/>
</dbReference>
<keyword evidence="2" id="KW-0812">Transmembrane</keyword>
<dbReference type="InterPro" id="IPR036179">
    <property type="entry name" value="Ig-like_dom_sf"/>
</dbReference>
<dbReference type="AlphaFoldDB" id="A0A6G1PAY2"/>